<keyword evidence="10" id="KW-1185">Reference proteome</keyword>
<proteinExistence type="inferred from homology"/>
<evidence type="ECO:0000256" key="5">
    <source>
        <dbReference type="ARBA" id="ARBA00037900"/>
    </source>
</evidence>
<dbReference type="Proteomes" id="UP001418637">
    <property type="component" value="Unassembled WGS sequence"/>
</dbReference>
<gene>
    <name evidence="9" type="primary">pncA</name>
    <name evidence="9" type="ORF">WJT86_07335</name>
</gene>
<dbReference type="RefSeq" id="WP_346336893.1">
    <property type="nucleotide sequence ID" value="NZ_JBBYXI010000002.1"/>
</dbReference>
<dbReference type="GO" id="GO:0008936">
    <property type="term" value="F:nicotinamidase activity"/>
    <property type="evidence" value="ECO:0007669"/>
    <property type="project" value="UniProtKB-EC"/>
</dbReference>
<evidence type="ECO:0000256" key="7">
    <source>
        <dbReference type="ARBA" id="ARBA00043224"/>
    </source>
</evidence>
<evidence type="ECO:0000256" key="4">
    <source>
        <dbReference type="ARBA" id="ARBA00022801"/>
    </source>
</evidence>
<evidence type="ECO:0000313" key="9">
    <source>
        <dbReference type="EMBL" id="MEN3930869.1"/>
    </source>
</evidence>
<evidence type="ECO:0000256" key="1">
    <source>
        <dbReference type="ARBA" id="ARBA00006336"/>
    </source>
</evidence>
<dbReference type="InterPro" id="IPR036380">
    <property type="entry name" value="Isochorismatase-like_sf"/>
</dbReference>
<feature type="domain" description="Isochorismatase-like" evidence="8">
    <location>
        <begin position="7"/>
        <end position="185"/>
    </location>
</feature>
<evidence type="ECO:0000256" key="6">
    <source>
        <dbReference type="ARBA" id="ARBA00039017"/>
    </source>
</evidence>
<accession>A0ABV0BIY7</accession>
<evidence type="ECO:0000256" key="2">
    <source>
        <dbReference type="ARBA" id="ARBA00022642"/>
    </source>
</evidence>
<keyword evidence="2" id="KW-0662">Pyridine nucleotide biosynthesis</keyword>
<dbReference type="CDD" id="cd01011">
    <property type="entry name" value="nicotinamidase"/>
    <property type="match status" value="1"/>
</dbReference>
<dbReference type="EMBL" id="JBBYXI010000002">
    <property type="protein sequence ID" value="MEN3930869.1"/>
    <property type="molecule type" value="Genomic_DNA"/>
</dbReference>
<dbReference type="Pfam" id="PF00857">
    <property type="entry name" value="Isochorismatase"/>
    <property type="match status" value="1"/>
</dbReference>
<keyword evidence="4 9" id="KW-0378">Hydrolase</keyword>
<comment type="similarity">
    <text evidence="1">Belongs to the isochorismatase family.</text>
</comment>
<keyword evidence="3" id="KW-0479">Metal-binding</keyword>
<dbReference type="PANTHER" id="PTHR11080:SF2">
    <property type="entry name" value="LD05707P"/>
    <property type="match status" value="1"/>
</dbReference>
<dbReference type="NCBIfam" id="NF008623">
    <property type="entry name" value="PRK11609.1"/>
    <property type="match status" value="1"/>
</dbReference>
<dbReference type="PANTHER" id="PTHR11080">
    <property type="entry name" value="PYRAZINAMIDASE/NICOTINAMIDASE"/>
    <property type="match status" value="1"/>
</dbReference>
<comment type="pathway">
    <text evidence="5">Cofactor biosynthesis; nicotinate biosynthesis; nicotinate from nicotinamide: step 1/1.</text>
</comment>
<evidence type="ECO:0000313" key="10">
    <source>
        <dbReference type="Proteomes" id="UP001418637"/>
    </source>
</evidence>
<comment type="caution">
    <text evidence="9">The sequence shown here is derived from an EMBL/GenBank/DDBJ whole genome shotgun (WGS) entry which is preliminary data.</text>
</comment>
<dbReference type="SUPFAM" id="SSF52499">
    <property type="entry name" value="Isochorismatase-like hydrolases"/>
    <property type="match status" value="1"/>
</dbReference>
<dbReference type="InterPro" id="IPR000868">
    <property type="entry name" value="Isochorismatase-like_dom"/>
</dbReference>
<sequence>MRYGSDSVLLVVDIQNDFLPGGALAVPEGDQVIEPINLLAERFQNVILTQDWHPEAHISFASSHEDKQPYEMIELDYGPQILWPDHCIQGERGAEFASGLNIPKAELVIRKGHHPTIDSYSAFLEADRATRTGLASYLQERGIRNVYCAGLALDFCVSWTAIDAITAGFDTFIIEEACRAIDTNGSLEHARHQWDEMGIVIM</sequence>
<protein>
    <recommendedName>
        <fullName evidence="6">nicotinamidase</fullName>
        <ecNumber evidence="6">3.5.1.19</ecNumber>
    </recommendedName>
    <alternativeName>
        <fullName evidence="7">Nicotinamide deamidase</fullName>
    </alternativeName>
</protein>
<dbReference type="EC" id="3.5.1.19" evidence="6"/>
<name>A0ABV0BIY7_9HYPH</name>
<reference evidence="9 10" key="1">
    <citation type="submission" date="2024-04" db="EMBL/GenBank/DDBJ databases">
        <title>A novel species isolated from cricket.</title>
        <authorList>
            <person name="Wang H.-C."/>
        </authorList>
    </citation>
    <scope>NUCLEOTIDE SEQUENCE [LARGE SCALE GENOMIC DNA]</scope>
    <source>
        <strain evidence="9 10">WL0021</strain>
    </source>
</reference>
<dbReference type="Gene3D" id="3.40.50.850">
    <property type="entry name" value="Isochorismatase-like"/>
    <property type="match status" value="1"/>
</dbReference>
<evidence type="ECO:0000256" key="3">
    <source>
        <dbReference type="ARBA" id="ARBA00022723"/>
    </source>
</evidence>
<dbReference type="InterPro" id="IPR052347">
    <property type="entry name" value="Isochorismatase_Nicotinamidase"/>
</dbReference>
<evidence type="ECO:0000259" key="8">
    <source>
        <dbReference type="Pfam" id="PF00857"/>
    </source>
</evidence>
<organism evidence="9 10">
    <name type="scientific">Hohaiivirga grylli</name>
    <dbReference type="NCBI Taxonomy" id="3133970"/>
    <lineage>
        <taxon>Bacteria</taxon>
        <taxon>Pseudomonadati</taxon>
        <taxon>Pseudomonadota</taxon>
        <taxon>Alphaproteobacteria</taxon>
        <taxon>Hyphomicrobiales</taxon>
        <taxon>Methylobacteriaceae</taxon>
        <taxon>Hohaiivirga</taxon>
    </lineage>
</organism>